<evidence type="ECO:0000256" key="2">
    <source>
        <dbReference type="ARBA" id="ARBA00009773"/>
    </source>
</evidence>
<dbReference type="PANTHER" id="PTHR21716:SF53">
    <property type="entry name" value="PERMEASE PERM-RELATED"/>
    <property type="match status" value="1"/>
</dbReference>
<dbReference type="EMBL" id="CAKJVE010000004">
    <property type="protein sequence ID" value="CAG9707433.1"/>
    <property type="molecule type" value="Genomic_DNA"/>
</dbReference>
<feature type="transmembrane region" description="Helical" evidence="8">
    <location>
        <begin position="50"/>
        <end position="71"/>
    </location>
</feature>
<dbReference type="STRING" id="137838.GCA_001458595_02293"/>
<name>A0A2A7MGH3_9CLOT</name>
<dbReference type="OrthoDB" id="9793390at2"/>
<reference evidence="9" key="2">
    <citation type="submission" date="2021-10" db="EMBL/GenBank/DDBJ databases">
        <authorList>
            <person name="Mesa V."/>
        </authorList>
    </citation>
    <scope>NUCLEOTIDE SEQUENCE</scope>
    <source>
        <strain evidence="9">CC3_PB</strain>
    </source>
</reference>
<comment type="caution">
    <text evidence="10">The sequence shown here is derived from an EMBL/GenBank/DDBJ whole genome shotgun (WGS) entry which is preliminary data.</text>
</comment>
<feature type="transmembrane region" description="Helical" evidence="8">
    <location>
        <begin position="353"/>
        <end position="379"/>
    </location>
</feature>
<dbReference type="RefSeq" id="WP_058295086.1">
    <property type="nucleotide sequence ID" value="NZ_CAKJVE010000004.1"/>
</dbReference>
<feature type="transmembrane region" description="Helical" evidence="8">
    <location>
        <begin position="315"/>
        <end position="333"/>
    </location>
</feature>
<reference evidence="10 11" key="1">
    <citation type="submission" date="2017-10" db="EMBL/GenBank/DDBJ databases">
        <title>Effective Description of Clostridium neonatale sp. nov. linked to necrotizing enterocolitis in neonates and a clarification of species assignable to the genus Clostridium (Prazmowski 1880) emend. Lawson and Rainey 2016.</title>
        <authorList>
            <person name="Bernard K."/>
            <person name="Burdz T."/>
            <person name="Wiebe D."/>
            <person name="Balcewich B."/>
            <person name="Alfa M."/>
            <person name="Bernier A.-M."/>
        </authorList>
    </citation>
    <scope>NUCLEOTIDE SEQUENCE [LARGE SCALE GENOMIC DNA]</scope>
    <source>
        <strain evidence="10 11">LCDC99A005</strain>
    </source>
</reference>
<evidence type="ECO:0000313" key="11">
    <source>
        <dbReference type="Proteomes" id="UP000220840"/>
    </source>
</evidence>
<protein>
    <submittedName>
        <fullName evidence="10">AI-2E family transporter</fullName>
    </submittedName>
    <submittedName>
        <fullName evidence="9">Membrane protein, UPF2118 family</fullName>
    </submittedName>
</protein>
<proteinExistence type="inferred from homology"/>
<evidence type="ECO:0000256" key="3">
    <source>
        <dbReference type="ARBA" id="ARBA00022448"/>
    </source>
</evidence>
<dbReference type="GO" id="GO:0005886">
    <property type="term" value="C:plasma membrane"/>
    <property type="evidence" value="ECO:0007669"/>
    <property type="project" value="UniProtKB-SubCell"/>
</dbReference>
<dbReference type="GO" id="GO:0055085">
    <property type="term" value="P:transmembrane transport"/>
    <property type="evidence" value="ECO:0007669"/>
    <property type="project" value="TreeGrafter"/>
</dbReference>
<keyword evidence="11" id="KW-1185">Reference proteome</keyword>
<keyword evidence="4" id="KW-1003">Cell membrane</keyword>
<keyword evidence="6 8" id="KW-1133">Transmembrane helix</keyword>
<organism evidence="10 11">
    <name type="scientific">Clostridium neonatale</name>
    <dbReference type="NCBI Taxonomy" id="137838"/>
    <lineage>
        <taxon>Bacteria</taxon>
        <taxon>Bacillati</taxon>
        <taxon>Bacillota</taxon>
        <taxon>Clostridia</taxon>
        <taxon>Eubacteriales</taxon>
        <taxon>Clostridiaceae</taxon>
        <taxon>Clostridium</taxon>
    </lineage>
</organism>
<sequence>MKIEIDKKLIKYGIYVAVTSISIYIAYLIISNIGDIFGKSLDILRNIYKLIKPLFFAFIIAYLLFPITKAIENFLKNNTIFQVKKESSRRILAILFSYLSVIGIILGLLCGIYFMIGGQISNNITISNIVDEISLYLNSNLFNSTSISDTIRNLNIPFIKELEPYILESLQYVQQYIASNLGNFTSYILSIGSGIATFFISLILSIYILKDSEYFINLWKKLYNLVFRKSKLGGKIAYVFKTIHETFAKFIKGQLLEAFFVGVLSAIALEIVGIDYAFIIGVIAGICNMIPYVGPIVGTILAAIMGLLSGNPLKILYAIISMLVVQQIDNNLLAPKIVGDSVGLHPVFTMMAILIGGNIGGLFGMLLSVPIAASFRVLFNNWYDSYIKTHEKLKS</sequence>
<feature type="transmembrane region" description="Helical" evidence="8">
    <location>
        <begin position="289"/>
        <end position="308"/>
    </location>
</feature>
<feature type="transmembrane region" description="Helical" evidence="8">
    <location>
        <begin position="91"/>
        <end position="116"/>
    </location>
</feature>
<comment type="similarity">
    <text evidence="2">Belongs to the autoinducer-2 exporter (AI-2E) (TC 2.A.86) family.</text>
</comment>
<evidence type="ECO:0000313" key="9">
    <source>
        <dbReference type="EMBL" id="CAG9707433.1"/>
    </source>
</evidence>
<evidence type="ECO:0000256" key="4">
    <source>
        <dbReference type="ARBA" id="ARBA00022475"/>
    </source>
</evidence>
<dbReference type="PANTHER" id="PTHR21716">
    <property type="entry name" value="TRANSMEMBRANE PROTEIN"/>
    <property type="match status" value="1"/>
</dbReference>
<dbReference type="Proteomes" id="UP000220840">
    <property type="component" value="Unassembled WGS sequence"/>
</dbReference>
<evidence type="ECO:0000256" key="6">
    <source>
        <dbReference type="ARBA" id="ARBA00022989"/>
    </source>
</evidence>
<dbReference type="EMBL" id="PDCJ01000001">
    <property type="protein sequence ID" value="PEG30922.1"/>
    <property type="molecule type" value="Genomic_DNA"/>
</dbReference>
<feature type="transmembrane region" description="Helical" evidence="8">
    <location>
        <begin position="258"/>
        <end position="283"/>
    </location>
</feature>
<dbReference type="Pfam" id="PF01594">
    <property type="entry name" value="AI-2E_transport"/>
    <property type="match status" value="1"/>
</dbReference>
<dbReference type="Proteomes" id="UP000789738">
    <property type="component" value="Unassembled WGS sequence"/>
</dbReference>
<keyword evidence="3" id="KW-0813">Transport</keyword>
<evidence type="ECO:0000256" key="7">
    <source>
        <dbReference type="ARBA" id="ARBA00023136"/>
    </source>
</evidence>
<keyword evidence="5 8" id="KW-0812">Transmembrane</keyword>
<keyword evidence="7 8" id="KW-0472">Membrane</keyword>
<evidence type="ECO:0000256" key="1">
    <source>
        <dbReference type="ARBA" id="ARBA00004651"/>
    </source>
</evidence>
<feature type="transmembrane region" description="Helical" evidence="8">
    <location>
        <begin position="12"/>
        <end position="30"/>
    </location>
</feature>
<dbReference type="InterPro" id="IPR002549">
    <property type="entry name" value="AI-2E-like"/>
</dbReference>
<dbReference type="AlphaFoldDB" id="A0A2A7MGH3"/>
<accession>A0A2A7MGH3</accession>
<gene>
    <name evidence="9" type="ORF">CNEO_43024</name>
    <name evidence="10" type="ORF">CQ394_04145</name>
</gene>
<evidence type="ECO:0000313" key="10">
    <source>
        <dbReference type="EMBL" id="PEG30922.1"/>
    </source>
</evidence>
<feature type="transmembrane region" description="Helical" evidence="8">
    <location>
        <begin position="187"/>
        <end position="209"/>
    </location>
</feature>
<evidence type="ECO:0000256" key="5">
    <source>
        <dbReference type="ARBA" id="ARBA00022692"/>
    </source>
</evidence>
<evidence type="ECO:0000256" key="8">
    <source>
        <dbReference type="SAM" id="Phobius"/>
    </source>
</evidence>
<comment type="subcellular location">
    <subcellularLocation>
        <location evidence="1">Cell membrane</location>
        <topology evidence="1">Multi-pass membrane protein</topology>
    </subcellularLocation>
</comment>